<accession>A0A1I5DA56</accession>
<keyword evidence="6" id="KW-1185">Reference proteome</keyword>
<evidence type="ECO:0000256" key="1">
    <source>
        <dbReference type="ARBA" id="ARBA00022801"/>
    </source>
</evidence>
<dbReference type="Gene3D" id="3.40.630.10">
    <property type="entry name" value="Zn peptidases"/>
    <property type="match status" value="1"/>
</dbReference>
<protein>
    <submittedName>
        <fullName evidence="5">Hippurate hydrolase</fullName>
    </submittedName>
</protein>
<dbReference type="Pfam" id="PF07687">
    <property type="entry name" value="M20_dimer"/>
    <property type="match status" value="1"/>
</dbReference>
<gene>
    <name evidence="5" type="ORF">SAMN05216207_102592</name>
</gene>
<feature type="binding site" evidence="2">
    <location>
        <position position="193"/>
    </location>
    <ligand>
        <name>Mn(2+)</name>
        <dbReference type="ChEBI" id="CHEBI:29035"/>
        <label>2</label>
    </ligand>
</feature>
<dbReference type="InterPro" id="IPR002933">
    <property type="entry name" value="Peptidase_M20"/>
</dbReference>
<organism evidence="5 6">
    <name type="scientific">Pseudonocardia ammonioxydans</name>
    <dbReference type="NCBI Taxonomy" id="260086"/>
    <lineage>
        <taxon>Bacteria</taxon>
        <taxon>Bacillati</taxon>
        <taxon>Actinomycetota</taxon>
        <taxon>Actinomycetes</taxon>
        <taxon>Pseudonocardiales</taxon>
        <taxon>Pseudonocardiaceae</taxon>
        <taxon>Pseudonocardia</taxon>
    </lineage>
</organism>
<feature type="region of interest" description="Disordered" evidence="3">
    <location>
        <begin position="1"/>
        <end position="21"/>
    </location>
</feature>
<keyword evidence="2" id="KW-0479">Metal-binding</keyword>
<proteinExistence type="predicted"/>
<feature type="binding site" evidence="2">
    <location>
        <position position="168"/>
    </location>
    <ligand>
        <name>Mn(2+)</name>
        <dbReference type="ChEBI" id="CHEBI:29035"/>
        <label>2</label>
    </ligand>
</feature>
<dbReference type="STRING" id="260086.SAMN05216207_102592"/>
<feature type="domain" description="Peptidase M20 dimerisation" evidence="4">
    <location>
        <begin position="216"/>
        <end position="313"/>
    </location>
</feature>
<dbReference type="Gene3D" id="3.30.70.360">
    <property type="match status" value="1"/>
</dbReference>
<evidence type="ECO:0000256" key="3">
    <source>
        <dbReference type="SAM" id="MobiDB-lite"/>
    </source>
</evidence>
<feature type="binding site" evidence="2">
    <location>
        <position position="134"/>
    </location>
    <ligand>
        <name>Mn(2+)</name>
        <dbReference type="ChEBI" id="CHEBI:29035"/>
        <label>2</label>
    </ligand>
</feature>
<dbReference type="InterPro" id="IPR017439">
    <property type="entry name" value="Amidohydrolase"/>
</dbReference>
<feature type="binding site" evidence="2">
    <location>
        <position position="132"/>
    </location>
    <ligand>
        <name>Mn(2+)</name>
        <dbReference type="ChEBI" id="CHEBI:29035"/>
        <label>2</label>
    </ligand>
</feature>
<evidence type="ECO:0000259" key="4">
    <source>
        <dbReference type="Pfam" id="PF07687"/>
    </source>
</evidence>
<dbReference type="CDD" id="cd03886">
    <property type="entry name" value="M20_Acy1"/>
    <property type="match status" value="1"/>
</dbReference>
<feature type="binding site" evidence="2">
    <location>
        <position position="395"/>
    </location>
    <ligand>
        <name>Mn(2+)</name>
        <dbReference type="ChEBI" id="CHEBI:29035"/>
        <label>2</label>
    </ligand>
</feature>
<comment type="cofactor">
    <cofactor evidence="2">
        <name>Mn(2+)</name>
        <dbReference type="ChEBI" id="CHEBI:29035"/>
    </cofactor>
    <text evidence="2">The Mn(2+) ion enhances activity.</text>
</comment>
<dbReference type="SUPFAM" id="SSF55031">
    <property type="entry name" value="Bacterial exopeptidase dimerisation domain"/>
    <property type="match status" value="1"/>
</dbReference>
<keyword evidence="1 5" id="KW-0378">Hydrolase</keyword>
<sequence>MVTSPPLVARRPVVGDDRSMPITPASVAGLPDGLLSSARALQPRTVALRRELHRTPELGLALPRTRDAVLHALADLPVSVRTSRSCGSVVAVLEGGRSGPTVLLRGDMDALPLHEDTGLDFASGVDGAMHACGHDTHTAMLASAARLLAGYRDRIAGRVLLAFQPGEEGFHGARRMIEEGLLDDGPELAYALHISSTVPSGQLHHRTGPIMAAADRVRVTVTGRGGHASAPQDACDPVPPAAAMVGGLQTVLTRRVGPHQPAVLTVARIEAGTTDNVIPETAQLTATLRTLSEPVRALLHREITEHCRHLAAAYGCTAEVEIEPGYPVAVNDPQATSSLVRVGEKVLGRHACVAMTDPLMGAEDFAYVLARVPGSLAFLGARPAGVAPGDAAPNHSNRVVFDEAAFPAGVAVYAGLALAALTAPERP</sequence>
<evidence type="ECO:0000256" key="2">
    <source>
        <dbReference type="PIRSR" id="PIRSR005962-1"/>
    </source>
</evidence>
<dbReference type="GO" id="GO:0046872">
    <property type="term" value="F:metal ion binding"/>
    <property type="evidence" value="ECO:0007669"/>
    <property type="project" value="UniProtKB-KW"/>
</dbReference>
<reference evidence="5 6" key="1">
    <citation type="submission" date="2016-10" db="EMBL/GenBank/DDBJ databases">
        <authorList>
            <person name="de Groot N.N."/>
        </authorList>
    </citation>
    <scope>NUCLEOTIDE SEQUENCE [LARGE SCALE GENOMIC DNA]</scope>
    <source>
        <strain evidence="5 6">CGMCC 4.1877</strain>
    </source>
</reference>
<dbReference type="Pfam" id="PF01546">
    <property type="entry name" value="Peptidase_M20"/>
    <property type="match status" value="1"/>
</dbReference>
<dbReference type="Proteomes" id="UP000199614">
    <property type="component" value="Unassembled WGS sequence"/>
</dbReference>
<dbReference type="EMBL" id="FOUY01000025">
    <property type="protein sequence ID" value="SFN96006.1"/>
    <property type="molecule type" value="Genomic_DNA"/>
</dbReference>
<dbReference type="InterPro" id="IPR036264">
    <property type="entry name" value="Bact_exopeptidase_dim_dom"/>
</dbReference>
<evidence type="ECO:0000313" key="6">
    <source>
        <dbReference type="Proteomes" id="UP000199614"/>
    </source>
</evidence>
<dbReference type="PANTHER" id="PTHR11014:SF63">
    <property type="entry name" value="METALLOPEPTIDASE, PUTATIVE (AFU_ORTHOLOGUE AFUA_6G09600)-RELATED"/>
    <property type="match status" value="1"/>
</dbReference>
<evidence type="ECO:0000313" key="5">
    <source>
        <dbReference type="EMBL" id="SFN96006.1"/>
    </source>
</evidence>
<dbReference type="GO" id="GO:0019877">
    <property type="term" value="P:diaminopimelate biosynthetic process"/>
    <property type="evidence" value="ECO:0007669"/>
    <property type="project" value="UniProtKB-ARBA"/>
</dbReference>
<dbReference type="InterPro" id="IPR011650">
    <property type="entry name" value="Peptidase_M20_dimer"/>
</dbReference>
<dbReference type="PANTHER" id="PTHR11014">
    <property type="entry name" value="PEPTIDASE M20 FAMILY MEMBER"/>
    <property type="match status" value="1"/>
</dbReference>
<dbReference type="AlphaFoldDB" id="A0A1I5DA56"/>
<dbReference type="GO" id="GO:0050118">
    <property type="term" value="F:N-acetyldiaminopimelate deacetylase activity"/>
    <property type="evidence" value="ECO:0007669"/>
    <property type="project" value="UniProtKB-ARBA"/>
</dbReference>
<dbReference type="SUPFAM" id="SSF53187">
    <property type="entry name" value="Zn-dependent exopeptidases"/>
    <property type="match status" value="1"/>
</dbReference>
<dbReference type="NCBIfam" id="TIGR01891">
    <property type="entry name" value="amidohydrolases"/>
    <property type="match status" value="1"/>
</dbReference>
<dbReference type="PIRSF" id="PIRSF005962">
    <property type="entry name" value="Pept_M20D_amidohydro"/>
    <property type="match status" value="1"/>
</dbReference>
<dbReference type="FunFam" id="3.30.70.360:FF:000001">
    <property type="entry name" value="N-acetyldiaminopimelate deacetylase"/>
    <property type="match status" value="1"/>
</dbReference>
<name>A0A1I5DA56_PSUAM</name>
<keyword evidence="2" id="KW-0464">Manganese</keyword>